<sequence length="255" mass="29244">MKKRLLIILSFMLMTISLNFLYINVKAMTDTEWRKSFGGNYGQDDYTTPPPLVGDQAKIGFRNDWDKARDFGVKPIKVGDSQIEIKTYPGASIKVVRVEKEEDISLYGITSIYSYNKTDYKIKPILANPSGIAIFDLKNSGTYKNQEIKKNSEEKVKIGDKYFVSVSYDGINLGSAEWTVGESIPKDIEEKDEEEIQKFVEALENKEKEKADREQKYAEALFRNAIATEANKTWYQRLGDNIEDTWANVKGWWKG</sequence>
<protein>
    <recommendedName>
        <fullName evidence="5">Secreted phage protein</fullName>
    </recommendedName>
</protein>
<evidence type="ECO:0000313" key="3">
    <source>
        <dbReference type="EMBL" id="KED04960.1"/>
    </source>
</evidence>
<gene>
    <name evidence="3" type="ORF">CECT5772_02688</name>
</gene>
<keyword evidence="1" id="KW-0175">Coiled coil</keyword>
<reference evidence="3 4" key="1">
    <citation type="journal article" date="2014" name="Int. J. Syst. Evol. Microbiol.">
        <title>Phylogenomics and the dynamic genome evolution of the genus Streptococcus.</title>
        <authorList>
            <consortium name="The Broad Institute Genome Sequencing Platform"/>
            <person name="Richards V.P."/>
            <person name="Palmer S.R."/>
            <person name="Pavinski Bitar P.D."/>
            <person name="Qin X."/>
            <person name="Weinstock G.M."/>
            <person name="Highlander S.K."/>
            <person name="Town C.D."/>
            <person name="Burne R.A."/>
            <person name="Stanhope M.J."/>
        </authorList>
    </citation>
    <scope>NUCLEOTIDE SEQUENCE [LARGE SCALE GENOMIC DNA]</scope>
    <source>
        <strain evidence="3 4">CECT 5772</strain>
    </source>
</reference>
<name>A0A922T437_9STRE</name>
<proteinExistence type="predicted"/>
<keyword evidence="2" id="KW-1133">Transmembrane helix</keyword>
<dbReference type="RefSeq" id="WP_207621692.1">
    <property type="nucleotide sequence ID" value="NZ_AWEX01000017.1"/>
</dbReference>
<evidence type="ECO:0000256" key="2">
    <source>
        <dbReference type="SAM" id="Phobius"/>
    </source>
</evidence>
<evidence type="ECO:0008006" key="5">
    <source>
        <dbReference type="Google" id="ProtNLM"/>
    </source>
</evidence>
<comment type="caution">
    <text evidence="3">The sequence shown here is derived from an EMBL/GenBank/DDBJ whole genome shotgun (WGS) entry which is preliminary data.</text>
</comment>
<accession>A0A922T437</accession>
<feature type="coiled-coil region" evidence="1">
    <location>
        <begin position="189"/>
        <end position="216"/>
    </location>
</feature>
<feature type="transmembrane region" description="Helical" evidence="2">
    <location>
        <begin position="6"/>
        <end position="25"/>
    </location>
</feature>
<dbReference type="Proteomes" id="UP000028704">
    <property type="component" value="Unassembled WGS sequence"/>
</dbReference>
<dbReference type="AlphaFoldDB" id="A0A922T437"/>
<dbReference type="EMBL" id="AWEX01000017">
    <property type="protein sequence ID" value="KED04960.1"/>
    <property type="molecule type" value="Genomic_DNA"/>
</dbReference>
<keyword evidence="2" id="KW-0812">Transmembrane</keyword>
<evidence type="ECO:0000313" key="4">
    <source>
        <dbReference type="Proteomes" id="UP000028704"/>
    </source>
</evidence>
<keyword evidence="2" id="KW-0472">Membrane</keyword>
<organism evidence="3 4">
    <name type="scientific">Streptococcus equi subsp. ruminatorum CECT 5772</name>
    <dbReference type="NCBI Taxonomy" id="1051981"/>
    <lineage>
        <taxon>Bacteria</taxon>
        <taxon>Bacillati</taxon>
        <taxon>Bacillota</taxon>
        <taxon>Bacilli</taxon>
        <taxon>Lactobacillales</taxon>
        <taxon>Streptococcaceae</taxon>
        <taxon>Streptococcus</taxon>
    </lineage>
</organism>
<evidence type="ECO:0000256" key="1">
    <source>
        <dbReference type="SAM" id="Coils"/>
    </source>
</evidence>